<feature type="region of interest" description="Disordered" evidence="1">
    <location>
        <begin position="1"/>
        <end position="23"/>
    </location>
</feature>
<accession>A0A8H5QQJ8</accession>
<name>A0A8H5QQJ8_9HYPO</name>
<evidence type="ECO:0000313" key="2">
    <source>
        <dbReference type="EMBL" id="KAF5618958.1"/>
    </source>
</evidence>
<evidence type="ECO:0000256" key="1">
    <source>
        <dbReference type="SAM" id="MobiDB-lite"/>
    </source>
</evidence>
<evidence type="ECO:0000313" key="3">
    <source>
        <dbReference type="Proteomes" id="UP000530670"/>
    </source>
</evidence>
<dbReference type="GeneID" id="59297370"/>
<dbReference type="EMBL" id="JAAQRI010000316">
    <property type="protein sequence ID" value="KAF5618958.1"/>
    <property type="molecule type" value="Genomic_DNA"/>
</dbReference>
<proteinExistence type="predicted"/>
<dbReference type="AlphaFoldDB" id="A0A8H5QQJ8"/>
<dbReference type="Proteomes" id="UP000530670">
    <property type="component" value="Unassembled WGS sequence"/>
</dbReference>
<dbReference type="OrthoDB" id="5091382at2759"/>
<reference evidence="2 3" key="1">
    <citation type="submission" date="2020-05" db="EMBL/GenBank/DDBJ databases">
        <title>Identification and distribution of gene clusters putatively required for synthesis of sphingolipid metabolism inhibitors in phylogenetically diverse species of the filamentous fungus Fusarium.</title>
        <authorList>
            <person name="Kim H.-S."/>
            <person name="Busman M."/>
            <person name="Brown D.W."/>
            <person name="Divon H."/>
            <person name="Uhlig S."/>
            <person name="Proctor R.H."/>
        </authorList>
    </citation>
    <scope>NUCLEOTIDE SEQUENCE [LARGE SCALE GENOMIC DNA]</scope>
    <source>
        <strain evidence="2 3">NRRL 66243</strain>
    </source>
</reference>
<feature type="compositionally biased region" description="Polar residues" evidence="1">
    <location>
        <begin position="14"/>
        <end position="23"/>
    </location>
</feature>
<keyword evidence="3" id="KW-1185">Reference proteome</keyword>
<sequence length="221" mass="24628">MRKPLSSRLERGANSHSIGITPTAPQRESLLDVKGALLIPEIRMSIYGKMVEIESTTRGFQQDHHGRFLCPVDVTGLPPYLTHPITQFVRAQFNLDPAQVPRLRAQVNIFHTDSFPQGVSLPRHRMTQIAHEPLKLSSIKFEVTVNELSWLQITEKPSALWDASEPLMPPPALDNGIEALEIEAPSSCSPDGKYDLGRLSLKSPLDNVVPVFEGNFDMSKE</sequence>
<organism evidence="2 3">
    <name type="scientific">Fusarium tjaetaba</name>
    <dbReference type="NCBI Taxonomy" id="1567544"/>
    <lineage>
        <taxon>Eukaryota</taxon>
        <taxon>Fungi</taxon>
        <taxon>Dikarya</taxon>
        <taxon>Ascomycota</taxon>
        <taxon>Pezizomycotina</taxon>
        <taxon>Sordariomycetes</taxon>
        <taxon>Hypocreomycetidae</taxon>
        <taxon>Hypocreales</taxon>
        <taxon>Nectriaceae</taxon>
        <taxon>Fusarium</taxon>
        <taxon>Fusarium fujikuroi species complex</taxon>
    </lineage>
</organism>
<protein>
    <submittedName>
        <fullName evidence="2">Uncharacterized protein</fullName>
    </submittedName>
</protein>
<dbReference type="RefSeq" id="XP_037200865.1">
    <property type="nucleotide sequence ID" value="XM_037345100.1"/>
</dbReference>
<gene>
    <name evidence="2" type="ORF">FTJAE_12089</name>
</gene>
<comment type="caution">
    <text evidence="2">The sequence shown here is derived from an EMBL/GenBank/DDBJ whole genome shotgun (WGS) entry which is preliminary data.</text>
</comment>